<dbReference type="SUPFAM" id="SSF49879">
    <property type="entry name" value="SMAD/FHA domain"/>
    <property type="match status" value="1"/>
</dbReference>
<sequence length="478" mass="52978">MNELAFDVGVVQRRGVTHAVQLRVYNVVDHRSFEHTTDRLPVPIGRDPKVSACILEDDLKVSRMHAQVDLRGDELLVRDAGSANGTYVNGQRLPDRWVSLGPANQEREIRIGNWSIRAQRSAPQAVLPGQTSFGADDGSVVGNFSETMGVDSMSAADFMAQAAAVAKGTNTGAQRAAQMTEALHVYFESYEAAARELYTRIATQLESLPPAARAPACHQIQQAFPTLAGNDAFVQLFRHYGVAVDGSGQTPEGVALKAVRYLSQWYLGRPATTPPEIIAFCDKVRQAVDELLLGHVPLLAGLEKFEQQMALSEGEEQFQLPETPAEFSRALFDWNDPTDRASRALRRSFADLMVHQVGMLNGVMRGVKALLVELAPEAIHQSWRDRQSKRSAVTRLIGSWRRAPEILEIYAKRYGDLADEENERFRLIFGREFVEEYKQFAREQGSETSRAAALHAAPTHQLPAVTGQHPQQHGGYPR</sequence>
<dbReference type="InterPro" id="IPR008984">
    <property type="entry name" value="SMAD_FHA_dom_sf"/>
</dbReference>
<dbReference type="Gene3D" id="2.60.200.20">
    <property type="match status" value="1"/>
</dbReference>
<accession>A0ABZ2K5Q3</accession>
<dbReference type="EMBL" id="CP089982">
    <property type="protein sequence ID" value="WXA92124.1"/>
    <property type="molecule type" value="Genomic_DNA"/>
</dbReference>
<dbReference type="CDD" id="cd00060">
    <property type="entry name" value="FHA"/>
    <property type="match status" value="1"/>
</dbReference>
<dbReference type="Proteomes" id="UP001379533">
    <property type="component" value="Chromosome"/>
</dbReference>
<evidence type="ECO:0000313" key="3">
    <source>
        <dbReference type="EMBL" id="WXA92124.1"/>
    </source>
</evidence>
<protein>
    <submittedName>
        <fullName evidence="3">FHA domain-containing protein</fullName>
    </submittedName>
</protein>
<dbReference type="RefSeq" id="WP_394842743.1">
    <property type="nucleotide sequence ID" value="NZ_CP089982.1"/>
</dbReference>
<evidence type="ECO:0000259" key="2">
    <source>
        <dbReference type="PROSITE" id="PS50006"/>
    </source>
</evidence>
<dbReference type="PROSITE" id="PS50006">
    <property type="entry name" value="FHA_DOMAIN"/>
    <property type="match status" value="1"/>
</dbReference>
<organism evidence="3 4">
    <name type="scientific">Pendulispora brunnea</name>
    <dbReference type="NCBI Taxonomy" id="2905690"/>
    <lineage>
        <taxon>Bacteria</taxon>
        <taxon>Pseudomonadati</taxon>
        <taxon>Myxococcota</taxon>
        <taxon>Myxococcia</taxon>
        <taxon>Myxococcales</taxon>
        <taxon>Sorangiineae</taxon>
        <taxon>Pendulisporaceae</taxon>
        <taxon>Pendulispora</taxon>
    </lineage>
</organism>
<dbReference type="Pfam" id="PF20232">
    <property type="entry name" value="T6SS_FHA_C"/>
    <property type="match status" value="1"/>
</dbReference>
<evidence type="ECO:0000313" key="4">
    <source>
        <dbReference type="Proteomes" id="UP001379533"/>
    </source>
</evidence>
<keyword evidence="4" id="KW-1185">Reference proteome</keyword>
<name>A0ABZ2K5Q3_9BACT</name>
<dbReference type="Pfam" id="PF00498">
    <property type="entry name" value="FHA"/>
    <property type="match status" value="1"/>
</dbReference>
<dbReference type="SMART" id="SM00240">
    <property type="entry name" value="FHA"/>
    <property type="match status" value="1"/>
</dbReference>
<dbReference type="InterPro" id="IPR000253">
    <property type="entry name" value="FHA_dom"/>
</dbReference>
<evidence type="ECO:0000256" key="1">
    <source>
        <dbReference type="SAM" id="MobiDB-lite"/>
    </source>
</evidence>
<feature type="domain" description="FHA" evidence="2">
    <location>
        <begin position="42"/>
        <end position="93"/>
    </location>
</feature>
<gene>
    <name evidence="3" type="ORF">LZC95_37435</name>
</gene>
<reference evidence="3 4" key="1">
    <citation type="submission" date="2021-12" db="EMBL/GenBank/DDBJ databases">
        <title>Discovery of the Pendulisporaceae a myxobacterial family with distinct sporulation behavior and unique specialized metabolism.</title>
        <authorList>
            <person name="Garcia R."/>
            <person name="Popoff A."/>
            <person name="Bader C.D."/>
            <person name="Loehr J."/>
            <person name="Walesch S."/>
            <person name="Walt C."/>
            <person name="Boldt J."/>
            <person name="Bunk B."/>
            <person name="Haeckl F.J.F.P.J."/>
            <person name="Gunesch A.P."/>
            <person name="Birkelbach J."/>
            <person name="Nuebel U."/>
            <person name="Pietschmann T."/>
            <person name="Bach T."/>
            <person name="Mueller R."/>
        </authorList>
    </citation>
    <scope>NUCLEOTIDE SEQUENCE [LARGE SCALE GENOMIC DNA]</scope>
    <source>
        <strain evidence="3 4">MSr12523</strain>
    </source>
</reference>
<proteinExistence type="predicted"/>
<dbReference type="InterPro" id="IPR046883">
    <property type="entry name" value="T6SS_FHA_C"/>
</dbReference>
<feature type="region of interest" description="Disordered" evidence="1">
    <location>
        <begin position="445"/>
        <end position="478"/>
    </location>
</feature>